<dbReference type="InterPro" id="IPR023823">
    <property type="entry name" value="CHP04066_peptide_maturation"/>
</dbReference>
<proteinExistence type="predicted"/>
<dbReference type="STRING" id="1121302.SAMN02745163_03537"/>
<dbReference type="Proteomes" id="UP000184310">
    <property type="component" value="Unassembled WGS sequence"/>
</dbReference>
<protein>
    <submittedName>
        <fullName evidence="1">Peptide maturation system protein, TIGR04066 family</fullName>
    </submittedName>
</protein>
<gene>
    <name evidence="1" type="ORF">SAMN02745163_03537</name>
</gene>
<evidence type="ECO:0000313" key="2">
    <source>
        <dbReference type="Proteomes" id="UP000184310"/>
    </source>
</evidence>
<dbReference type="OrthoDB" id="5464925at2"/>
<name>A0A1M6R490_9CLOT</name>
<dbReference type="AlphaFoldDB" id="A0A1M6R490"/>
<dbReference type="NCBIfam" id="TIGR04066">
    <property type="entry name" value="nat_prod_clost"/>
    <property type="match status" value="1"/>
</dbReference>
<dbReference type="InterPro" id="IPR027417">
    <property type="entry name" value="P-loop_NTPase"/>
</dbReference>
<dbReference type="EMBL" id="FQZB01000015">
    <property type="protein sequence ID" value="SHK27148.1"/>
    <property type="molecule type" value="Genomic_DNA"/>
</dbReference>
<accession>A0A1M6R490</accession>
<sequence>MQKEKVMVYPFDLEFSPVIRHENFLDSFEIVELVSPKGWGLVGKDASFADGGDLLEMIVKDDFMKGLEKCDTVIFSDSEYYEDMENDIYLKMQQAAQSKKNIVSFLNLEGTEKKHILELSKTNNIYAKFVCNIEDTENNYLSGRQISEMSEVKYKNNSFNFEYIHKIETPIIFVMGLLERISKFEIQLSLRDKFQKMGYKVCQIGSRNYCELLGFHSFPHFMQVNYLSEVDKITMFNHYVKKIEDEERPDVIIIGIPGGTMKVNNEFTNKFGTYAYEISQAVEPDYFIMSTSYEKFKPEYFANLSLSAKYKFGHEIDCFNMANVQIDWNKTIELLYDIYIKLDSNFVSNKVEEYLNENIPVFNIFDAKHVDEIVNNIIDKLSSYAETEII</sequence>
<organism evidence="1 2">
    <name type="scientific">Clostridium cavendishii DSM 21758</name>
    <dbReference type="NCBI Taxonomy" id="1121302"/>
    <lineage>
        <taxon>Bacteria</taxon>
        <taxon>Bacillati</taxon>
        <taxon>Bacillota</taxon>
        <taxon>Clostridia</taxon>
        <taxon>Eubacteriales</taxon>
        <taxon>Clostridiaceae</taxon>
        <taxon>Clostridium</taxon>
    </lineage>
</organism>
<dbReference type="Gene3D" id="3.40.50.300">
    <property type="entry name" value="P-loop containing nucleotide triphosphate hydrolases"/>
    <property type="match status" value="1"/>
</dbReference>
<evidence type="ECO:0000313" key="1">
    <source>
        <dbReference type="EMBL" id="SHK27148.1"/>
    </source>
</evidence>
<keyword evidence="2" id="KW-1185">Reference proteome</keyword>
<reference evidence="1 2" key="1">
    <citation type="submission" date="2016-11" db="EMBL/GenBank/DDBJ databases">
        <authorList>
            <person name="Jaros S."/>
            <person name="Januszkiewicz K."/>
            <person name="Wedrychowicz H."/>
        </authorList>
    </citation>
    <scope>NUCLEOTIDE SEQUENCE [LARGE SCALE GENOMIC DNA]</scope>
    <source>
        <strain evidence="1 2">DSM 21758</strain>
    </source>
</reference>
<dbReference type="RefSeq" id="WP_072991011.1">
    <property type="nucleotide sequence ID" value="NZ_FQZB01000015.1"/>
</dbReference>